<gene>
    <name evidence="2" type="ORF">HHI36_013752</name>
</gene>
<reference evidence="2 3" key="1">
    <citation type="journal article" date="2021" name="BMC Biol.">
        <title>Horizontally acquired antibacterial genes associated with adaptive radiation of ladybird beetles.</title>
        <authorList>
            <person name="Li H.S."/>
            <person name="Tang X.F."/>
            <person name="Huang Y.H."/>
            <person name="Xu Z.Y."/>
            <person name="Chen M.L."/>
            <person name="Du X.Y."/>
            <person name="Qiu B.Y."/>
            <person name="Chen P.T."/>
            <person name="Zhang W."/>
            <person name="Slipinski A."/>
            <person name="Escalona H.E."/>
            <person name="Waterhouse R.M."/>
            <person name="Zwick A."/>
            <person name="Pang H."/>
        </authorList>
    </citation>
    <scope>NUCLEOTIDE SEQUENCE [LARGE SCALE GENOMIC DNA]</scope>
    <source>
        <strain evidence="2">SYSU2018</strain>
    </source>
</reference>
<dbReference type="Pfam" id="PF01112">
    <property type="entry name" value="Asparaginase_2"/>
    <property type="match status" value="1"/>
</dbReference>
<protein>
    <recommendedName>
        <fullName evidence="4">Threonine aspartase 1</fullName>
    </recommendedName>
</protein>
<evidence type="ECO:0000256" key="1">
    <source>
        <dbReference type="ARBA" id="ARBA00010872"/>
    </source>
</evidence>
<comment type="similarity">
    <text evidence="1">Belongs to the Ntn-hydrolase family.</text>
</comment>
<name>A0ABD2NI76_9CUCU</name>
<dbReference type="AlphaFoldDB" id="A0ABD2NI76"/>
<accession>A0ABD2NI76</accession>
<dbReference type="InterPro" id="IPR029055">
    <property type="entry name" value="Ntn_hydrolases_N"/>
</dbReference>
<dbReference type="Proteomes" id="UP001516400">
    <property type="component" value="Unassembled WGS sequence"/>
</dbReference>
<evidence type="ECO:0000313" key="2">
    <source>
        <dbReference type="EMBL" id="KAL3278431.1"/>
    </source>
</evidence>
<dbReference type="PANTHER" id="PTHR10188:SF8">
    <property type="entry name" value="THREONINE ASPARTASE 1"/>
    <property type="match status" value="1"/>
</dbReference>
<dbReference type="InterPro" id="IPR000246">
    <property type="entry name" value="Peptidase_T2"/>
</dbReference>
<keyword evidence="3" id="KW-1185">Reference proteome</keyword>
<evidence type="ECO:0000313" key="3">
    <source>
        <dbReference type="Proteomes" id="UP001516400"/>
    </source>
</evidence>
<dbReference type="EMBL" id="JABFTP020000103">
    <property type="protein sequence ID" value="KAL3278431.1"/>
    <property type="molecule type" value="Genomic_DNA"/>
</dbReference>
<dbReference type="PANTHER" id="PTHR10188">
    <property type="entry name" value="L-ASPARAGINASE"/>
    <property type="match status" value="1"/>
</dbReference>
<sequence length="170" mass="18455">MFYNVIHPSIVLGGILLKQSGRVGQSALYACGTWADSLNKEDEPSVAVCTSGCGEHLVQTQLAKEIANDLKKNECPTTGLHKSIMDNFINSRYLRNVEQKLCGALALHRSGSEISLLWGHSTETMSVGYMKTDDKKPVAFISDLPVGSKVGQTVNVGGNYHYIVSGDPKR</sequence>
<evidence type="ECO:0008006" key="4">
    <source>
        <dbReference type="Google" id="ProtNLM"/>
    </source>
</evidence>
<comment type="caution">
    <text evidence="2">The sequence shown here is derived from an EMBL/GenBank/DDBJ whole genome shotgun (WGS) entry which is preliminary data.</text>
</comment>
<dbReference type="Gene3D" id="3.60.20.30">
    <property type="entry name" value="(Glycosyl)asparaginase"/>
    <property type="match status" value="1"/>
</dbReference>
<organism evidence="2 3">
    <name type="scientific">Cryptolaemus montrouzieri</name>
    <dbReference type="NCBI Taxonomy" id="559131"/>
    <lineage>
        <taxon>Eukaryota</taxon>
        <taxon>Metazoa</taxon>
        <taxon>Ecdysozoa</taxon>
        <taxon>Arthropoda</taxon>
        <taxon>Hexapoda</taxon>
        <taxon>Insecta</taxon>
        <taxon>Pterygota</taxon>
        <taxon>Neoptera</taxon>
        <taxon>Endopterygota</taxon>
        <taxon>Coleoptera</taxon>
        <taxon>Polyphaga</taxon>
        <taxon>Cucujiformia</taxon>
        <taxon>Coccinelloidea</taxon>
        <taxon>Coccinellidae</taxon>
        <taxon>Scymninae</taxon>
        <taxon>Scymnini</taxon>
        <taxon>Cryptolaemus</taxon>
    </lineage>
</organism>
<dbReference type="SUPFAM" id="SSF56235">
    <property type="entry name" value="N-terminal nucleophile aminohydrolases (Ntn hydrolases)"/>
    <property type="match status" value="1"/>
</dbReference>
<proteinExistence type="inferred from homology"/>